<dbReference type="Pfam" id="PF00482">
    <property type="entry name" value="T2SSF"/>
    <property type="match status" value="1"/>
</dbReference>
<feature type="transmembrane region" description="Helical" evidence="6">
    <location>
        <begin position="102"/>
        <end position="121"/>
    </location>
</feature>
<keyword evidence="4 6" id="KW-1133">Transmembrane helix</keyword>
<feature type="transmembrane region" description="Helical" evidence="6">
    <location>
        <begin position="6"/>
        <end position="24"/>
    </location>
</feature>
<dbReference type="Proteomes" id="UP000019591">
    <property type="component" value="Chromosome"/>
</dbReference>
<evidence type="ECO:0000256" key="2">
    <source>
        <dbReference type="ARBA" id="ARBA00022475"/>
    </source>
</evidence>
<proteinExistence type="predicted"/>
<organism evidence="8 9">
    <name type="scientific">Peptoclostridium acidaminophilum DSM 3953</name>
    <dbReference type="NCBI Taxonomy" id="1286171"/>
    <lineage>
        <taxon>Bacteria</taxon>
        <taxon>Bacillati</taxon>
        <taxon>Bacillota</taxon>
        <taxon>Clostridia</taxon>
        <taxon>Peptostreptococcales</taxon>
        <taxon>Peptoclostridiaceae</taxon>
        <taxon>Peptoclostridium</taxon>
    </lineage>
</organism>
<evidence type="ECO:0000256" key="1">
    <source>
        <dbReference type="ARBA" id="ARBA00004651"/>
    </source>
</evidence>
<keyword evidence="3 6" id="KW-0812">Transmembrane</keyword>
<dbReference type="PANTHER" id="PTHR35007">
    <property type="entry name" value="INTEGRAL MEMBRANE PROTEIN-RELATED"/>
    <property type="match status" value="1"/>
</dbReference>
<dbReference type="eggNOG" id="COG2064">
    <property type="taxonomic scope" value="Bacteria"/>
</dbReference>
<dbReference type="STRING" id="1286171.EAL2_c16550"/>
<dbReference type="InterPro" id="IPR042094">
    <property type="entry name" value="T2SS_GspF_sf"/>
</dbReference>
<evidence type="ECO:0000256" key="5">
    <source>
        <dbReference type="ARBA" id="ARBA00023136"/>
    </source>
</evidence>
<keyword evidence="5 6" id="KW-0472">Membrane</keyword>
<evidence type="ECO:0000256" key="3">
    <source>
        <dbReference type="ARBA" id="ARBA00022692"/>
    </source>
</evidence>
<keyword evidence="9" id="KW-1185">Reference proteome</keyword>
<dbReference type="PATRIC" id="fig|1286171.3.peg.1606"/>
<dbReference type="HOGENOM" id="CLU_056917_4_0_9"/>
<dbReference type="OrthoDB" id="9810662at2"/>
<evidence type="ECO:0000256" key="6">
    <source>
        <dbReference type="SAM" id="Phobius"/>
    </source>
</evidence>
<dbReference type="AlphaFoldDB" id="W8T7S1"/>
<evidence type="ECO:0000313" key="9">
    <source>
        <dbReference type="Proteomes" id="UP000019591"/>
    </source>
</evidence>
<feature type="transmembrane region" description="Helical" evidence="6">
    <location>
        <begin position="277"/>
        <end position="298"/>
    </location>
</feature>
<gene>
    <name evidence="8" type="ORF">EAL2_c16550</name>
</gene>
<keyword evidence="2" id="KW-1003">Cell membrane</keyword>
<dbReference type="GO" id="GO:0005886">
    <property type="term" value="C:plasma membrane"/>
    <property type="evidence" value="ECO:0007669"/>
    <property type="project" value="UniProtKB-SubCell"/>
</dbReference>
<dbReference type="EMBL" id="CP007452">
    <property type="protein sequence ID" value="AHM56950.1"/>
    <property type="molecule type" value="Genomic_DNA"/>
</dbReference>
<dbReference type="PANTHER" id="PTHR35007:SF2">
    <property type="entry name" value="PILUS ASSEMBLE PROTEIN"/>
    <property type="match status" value="1"/>
</dbReference>
<sequence length="305" mass="34212">MDWTFVVTSLGISFFLYVAINAALAPSISIKRRLGVVEQLYGEEDNVADVRQLPFKERLFVPFQKKLKNEVSKKTPKGIFEQLELKAERAGEPYGIGATGWIVIRIIFAVIIPISTVFLMVNSDYAIAMKVLLVICSFAAAWLLPNMLLDYYIRNRGKVLTRQLPDALDILTVSVESGLSFDSAVVKLVEKSKNDIAKEFEKVISEVQLGKTRRDALKNMAQRCDADDVRVFISSIIQAEQLGVSIGRVLRIQAEQIRTKRRQRAEELAVKAPVKMIIPLVLFVFPGLFVVILGPALIQIKNSLF</sequence>
<comment type="subcellular location">
    <subcellularLocation>
        <location evidence="1">Cell membrane</location>
        <topology evidence="1">Multi-pass membrane protein</topology>
    </subcellularLocation>
</comment>
<dbReference type="InterPro" id="IPR018076">
    <property type="entry name" value="T2SS_GspF_dom"/>
</dbReference>
<reference evidence="8 9" key="1">
    <citation type="journal article" date="2014" name="Genome Announc.">
        <title>Complete Genome Sequence of Amino Acid-Utilizing Eubacterium acidaminophilum al-2 (DSM 3953).</title>
        <authorList>
            <person name="Poehlein A."/>
            <person name="Andreesen J.R."/>
            <person name="Daniel R."/>
        </authorList>
    </citation>
    <scope>NUCLEOTIDE SEQUENCE [LARGE SCALE GENOMIC DNA]</scope>
    <source>
        <strain evidence="8 9">DSM 3953</strain>
    </source>
</reference>
<dbReference type="Gene3D" id="1.20.81.30">
    <property type="entry name" value="Type II secretion system (T2SS), domain F"/>
    <property type="match status" value="1"/>
</dbReference>
<feature type="domain" description="Type II secretion system protein GspF" evidence="7">
    <location>
        <begin position="168"/>
        <end position="293"/>
    </location>
</feature>
<evidence type="ECO:0000256" key="4">
    <source>
        <dbReference type="ARBA" id="ARBA00022989"/>
    </source>
</evidence>
<protein>
    <submittedName>
        <fullName evidence="8">Type II secretion system protein</fullName>
    </submittedName>
</protein>
<evidence type="ECO:0000313" key="8">
    <source>
        <dbReference type="EMBL" id="AHM56950.1"/>
    </source>
</evidence>
<name>W8T7S1_PEPAC</name>
<feature type="transmembrane region" description="Helical" evidence="6">
    <location>
        <begin position="127"/>
        <end position="149"/>
    </location>
</feature>
<accession>W8T7S1</accession>
<evidence type="ECO:0000259" key="7">
    <source>
        <dbReference type="Pfam" id="PF00482"/>
    </source>
</evidence>
<dbReference type="KEGG" id="eac:EAL2_c16550"/>
<dbReference type="RefSeq" id="WP_025435921.1">
    <property type="nucleotide sequence ID" value="NZ_CP007452.1"/>
</dbReference>